<keyword evidence="3 6" id="KW-0812">Transmembrane</keyword>
<proteinExistence type="predicted"/>
<comment type="subcellular location">
    <subcellularLocation>
        <location evidence="1">Cell membrane</location>
        <topology evidence="1">Multi-pass membrane protein</topology>
    </subcellularLocation>
</comment>
<keyword evidence="5 6" id="KW-0472">Membrane</keyword>
<protein>
    <submittedName>
        <fullName evidence="7">ABC transporter permease</fullName>
    </submittedName>
</protein>
<feature type="transmembrane region" description="Helical" evidence="6">
    <location>
        <begin position="136"/>
        <end position="155"/>
    </location>
</feature>
<feature type="transmembrane region" description="Helical" evidence="6">
    <location>
        <begin position="107"/>
        <end position="129"/>
    </location>
</feature>
<organism evidence="7 8">
    <name type="scientific">Conexibacter stalactiti</name>
    <dbReference type="NCBI Taxonomy" id="1940611"/>
    <lineage>
        <taxon>Bacteria</taxon>
        <taxon>Bacillati</taxon>
        <taxon>Actinomycetota</taxon>
        <taxon>Thermoleophilia</taxon>
        <taxon>Solirubrobacterales</taxon>
        <taxon>Conexibacteraceae</taxon>
        <taxon>Conexibacter</taxon>
    </lineage>
</organism>
<dbReference type="CDD" id="cd06579">
    <property type="entry name" value="TM_PBP1_transp_AraH_like"/>
    <property type="match status" value="1"/>
</dbReference>
<name>A0ABU4HSV2_9ACTN</name>
<feature type="transmembrane region" description="Helical" evidence="6">
    <location>
        <begin position="29"/>
        <end position="50"/>
    </location>
</feature>
<feature type="transmembrane region" description="Helical" evidence="6">
    <location>
        <begin position="261"/>
        <end position="280"/>
    </location>
</feature>
<gene>
    <name evidence="7" type="ORF">R7226_14770</name>
</gene>
<evidence type="ECO:0000313" key="7">
    <source>
        <dbReference type="EMBL" id="MDW5595610.1"/>
    </source>
</evidence>
<reference evidence="8" key="1">
    <citation type="submission" date="2023-07" db="EMBL/GenBank/DDBJ databases">
        <title>Conexibacter stalactiti sp. nov., isolated from stalactites in a lava cave and emended description of the genus Conexibacter.</title>
        <authorList>
            <person name="Lee S.D."/>
        </authorList>
    </citation>
    <scope>NUCLEOTIDE SEQUENCE [LARGE SCALE GENOMIC DNA]</scope>
    <source>
        <strain evidence="8">KCTC 39840</strain>
    </source>
</reference>
<evidence type="ECO:0000256" key="6">
    <source>
        <dbReference type="SAM" id="Phobius"/>
    </source>
</evidence>
<dbReference type="Proteomes" id="UP001284601">
    <property type="component" value="Unassembled WGS sequence"/>
</dbReference>
<feature type="transmembrane region" description="Helical" evidence="6">
    <location>
        <begin position="311"/>
        <end position="329"/>
    </location>
</feature>
<dbReference type="Pfam" id="PF02653">
    <property type="entry name" value="BPD_transp_2"/>
    <property type="match status" value="1"/>
</dbReference>
<comment type="caution">
    <text evidence="7">The sequence shown here is derived from an EMBL/GenBank/DDBJ whole genome shotgun (WGS) entry which is preliminary data.</text>
</comment>
<accession>A0ABU4HSV2</accession>
<evidence type="ECO:0000256" key="3">
    <source>
        <dbReference type="ARBA" id="ARBA00022692"/>
    </source>
</evidence>
<dbReference type="RefSeq" id="WP_318597946.1">
    <property type="nucleotide sequence ID" value="NZ_JAWSTH010000036.1"/>
</dbReference>
<feature type="transmembrane region" description="Helical" evidence="6">
    <location>
        <begin position="287"/>
        <end position="305"/>
    </location>
</feature>
<keyword evidence="4 6" id="KW-1133">Transmembrane helix</keyword>
<dbReference type="EMBL" id="JAWSTH010000036">
    <property type="protein sequence ID" value="MDW5595610.1"/>
    <property type="molecule type" value="Genomic_DNA"/>
</dbReference>
<dbReference type="PANTHER" id="PTHR32196">
    <property type="entry name" value="ABC TRANSPORTER PERMEASE PROTEIN YPHD-RELATED-RELATED"/>
    <property type="match status" value="1"/>
</dbReference>
<feature type="transmembrane region" description="Helical" evidence="6">
    <location>
        <begin position="175"/>
        <end position="199"/>
    </location>
</feature>
<evidence type="ECO:0000256" key="4">
    <source>
        <dbReference type="ARBA" id="ARBA00022989"/>
    </source>
</evidence>
<evidence type="ECO:0000256" key="1">
    <source>
        <dbReference type="ARBA" id="ARBA00004651"/>
    </source>
</evidence>
<keyword evidence="8" id="KW-1185">Reference proteome</keyword>
<feature type="transmembrane region" description="Helical" evidence="6">
    <location>
        <begin position="227"/>
        <end position="249"/>
    </location>
</feature>
<evidence type="ECO:0000256" key="2">
    <source>
        <dbReference type="ARBA" id="ARBA00022475"/>
    </source>
</evidence>
<sequence length="338" mass="34382">MSAVQAPPAASGSRGEQLRRRLLRSRELLVSYGLALALLIAFAVATPGGWEPQRILTILGQNAQLGIAAIGQTVVLLSGGLDLSIGPVMNLASVVSSAQMRGQDGNIAQGIAVAIAAGGLVGLVNGLLVSRAKIPPLLATLAVGTIVQGGYYVYTEGQPKGGVAPGLQSAADAKVLGSIVPWWLVLWIAVWIVVAFLLYRTTWGRRFYAAGASPRAAWLSGVAVSRYVVGAYVLSGICAAIAGIALTAYTGSPSVSGADSYTLQTVAAAVIGGVAFSGGIGRLAGAFAGVAVLVFLTTILETLNVDSAVQYVVQGAVLIGMMLVNRRLIGRGSGSAGR</sequence>
<evidence type="ECO:0000256" key="5">
    <source>
        <dbReference type="ARBA" id="ARBA00023136"/>
    </source>
</evidence>
<evidence type="ECO:0000313" key="8">
    <source>
        <dbReference type="Proteomes" id="UP001284601"/>
    </source>
</evidence>
<dbReference type="InterPro" id="IPR001851">
    <property type="entry name" value="ABC_transp_permease"/>
</dbReference>
<keyword evidence="2" id="KW-1003">Cell membrane</keyword>